<organism evidence="1 2">
    <name type="scientific">Melia azedarach</name>
    <name type="common">Chinaberry tree</name>
    <dbReference type="NCBI Taxonomy" id="155640"/>
    <lineage>
        <taxon>Eukaryota</taxon>
        <taxon>Viridiplantae</taxon>
        <taxon>Streptophyta</taxon>
        <taxon>Embryophyta</taxon>
        <taxon>Tracheophyta</taxon>
        <taxon>Spermatophyta</taxon>
        <taxon>Magnoliopsida</taxon>
        <taxon>eudicotyledons</taxon>
        <taxon>Gunneridae</taxon>
        <taxon>Pentapetalae</taxon>
        <taxon>rosids</taxon>
        <taxon>malvids</taxon>
        <taxon>Sapindales</taxon>
        <taxon>Meliaceae</taxon>
        <taxon>Melia</taxon>
    </lineage>
</organism>
<sequence>MEAADLDGNGTIDYIEFITSTMHKHKPERYEHLYKAFQHFDKDSNGFITLDELETAMKVYGMDDRATIKDIVSDVDTDGRISYGEFCAMMRSGTLHHAHSCRSMSHLLSMKPGFSYKKIKGFKDLSHPKGILLYRKFRIFICICYPLYSLNFF</sequence>
<name>A0ACC1YNY8_MELAZ</name>
<accession>A0ACC1YNY8</accession>
<evidence type="ECO:0000313" key="2">
    <source>
        <dbReference type="Proteomes" id="UP001164539"/>
    </source>
</evidence>
<keyword evidence="1" id="KW-0418">Kinase</keyword>
<reference evidence="1 2" key="1">
    <citation type="journal article" date="2023" name="Science">
        <title>Complex scaffold remodeling in plant triterpene biosynthesis.</title>
        <authorList>
            <person name="De La Pena R."/>
            <person name="Hodgson H."/>
            <person name="Liu J.C."/>
            <person name="Stephenson M.J."/>
            <person name="Martin A.C."/>
            <person name="Owen C."/>
            <person name="Harkess A."/>
            <person name="Leebens-Mack J."/>
            <person name="Jimenez L.E."/>
            <person name="Osbourn A."/>
            <person name="Sattely E.S."/>
        </authorList>
    </citation>
    <scope>NUCLEOTIDE SEQUENCE [LARGE SCALE GENOMIC DNA]</scope>
    <source>
        <strain evidence="2">cv. JPN11</strain>
        <tissue evidence="1">Leaf</tissue>
    </source>
</reference>
<keyword evidence="1" id="KW-0808">Transferase</keyword>
<dbReference type="EMBL" id="CM051395">
    <property type="protein sequence ID" value="KAJ4725094.1"/>
    <property type="molecule type" value="Genomic_DNA"/>
</dbReference>
<evidence type="ECO:0000313" key="1">
    <source>
        <dbReference type="EMBL" id="KAJ4725094.1"/>
    </source>
</evidence>
<dbReference type="Proteomes" id="UP001164539">
    <property type="component" value="Chromosome 2"/>
</dbReference>
<comment type="caution">
    <text evidence="1">The sequence shown here is derived from an EMBL/GenBank/DDBJ whole genome shotgun (WGS) entry which is preliminary data.</text>
</comment>
<keyword evidence="2" id="KW-1185">Reference proteome</keyword>
<gene>
    <name evidence="1" type="ORF">OWV82_004009</name>
</gene>
<protein>
    <submittedName>
        <fullName evidence="1">Calcium-dependent protein kinase</fullName>
    </submittedName>
</protein>
<proteinExistence type="predicted"/>